<dbReference type="EMBL" id="BTRK01000005">
    <property type="protein sequence ID" value="GMR55458.1"/>
    <property type="molecule type" value="Genomic_DNA"/>
</dbReference>
<feature type="transmembrane region" description="Helical" evidence="1">
    <location>
        <begin position="95"/>
        <end position="119"/>
    </location>
</feature>
<dbReference type="Proteomes" id="UP001328107">
    <property type="component" value="Unassembled WGS sequence"/>
</dbReference>
<organism evidence="2 3">
    <name type="scientific">Pristionchus mayeri</name>
    <dbReference type="NCBI Taxonomy" id="1317129"/>
    <lineage>
        <taxon>Eukaryota</taxon>
        <taxon>Metazoa</taxon>
        <taxon>Ecdysozoa</taxon>
        <taxon>Nematoda</taxon>
        <taxon>Chromadorea</taxon>
        <taxon>Rhabditida</taxon>
        <taxon>Rhabditina</taxon>
        <taxon>Diplogasteromorpha</taxon>
        <taxon>Diplogasteroidea</taxon>
        <taxon>Neodiplogasteridae</taxon>
        <taxon>Pristionchus</taxon>
    </lineage>
</organism>
<keyword evidence="3" id="KW-1185">Reference proteome</keyword>
<reference evidence="3" key="1">
    <citation type="submission" date="2022-10" db="EMBL/GenBank/DDBJ databases">
        <title>Genome assembly of Pristionchus species.</title>
        <authorList>
            <person name="Yoshida K."/>
            <person name="Sommer R.J."/>
        </authorList>
    </citation>
    <scope>NUCLEOTIDE SEQUENCE [LARGE SCALE GENOMIC DNA]</scope>
    <source>
        <strain evidence="3">RS5460</strain>
    </source>
</reference>
<keyword evidence="1" id="KW-0812">Transmembrane</keyword>
<feature type="transmembrane region" description="Helical" evidence="1">
    <location>
        <begin position="131"/>
        <end position="149"/>
    </location>
</feature>
<accession>A0AAN5D2M0</accession>
<name>A0AAN5D2M0_9BILA</name>
<feature type="transmembrane region" description="Helical" evidence="1">
    <location>
        <begin position="63"/>
        <end position="83"/>
    </location>
</feature>
<keyword evidence="1" id="KW-0472">Membrane</keyword>
<gene>
    <name evidence="2" type="ORF">PMAYCL1PPCAC_25653</name>
</gene>
<evidence type="ECO:0000313" key="2">
    <source>
        <dbReference type="EMBL" id="GMR55458.1"/>
    </source>
</evidence>
<evidence type="ECO:0000256" key="1">
    <source>
        <dbReference type="SAM" id="Phobius"/>
    </source>
</evidence>
<feature type="transmembrane region" description="Helical" evidence="1">
    <location>
        <begin position="183"/>
        <end position="203"/>
    </location>
</feature>
<sequence length="220" mass="24309">SVVVGSLSLCSGLQYAMDEGYVDGGHAWPALIRVSLFLYTMPLYLAFINPRRPAVHRVVPDGPFTFVLPFGVVMGIVFAPGSLMDTVVRSNEFRAALIACSSLFVLSTSTFAVASATVYAEFVEIDVLVDYLMLLVFIVNVICLVIFLSPALNRHVVILFLFYLSTVATVFVLYATGVISWNIAPIDALIGLSWFSMSAFWSMRFMNPIFLKTIPLIWRG</sequence>
<dbReference type="AlphaFoldDB" id="A0AAN5D2M0"/>
<proteinExistence type="predicted"/>
<feature type="transmembrane region" description="Helical" evidence="1">
    <location>
        <begin position="156"/>
        <end position="177"/>
    </location>
</feature>
<feature type="transmembrane region" description="Helical" evidence="1">
    <location>
        <begin position="30"/>
        <end position="48"/>
    </location>
</feature>
<evidence type="ECO:0000313" key="3">
    <source>
        <dbReference type="Proteomes" id="UP001328107"/>
    </source>
</evidence>
<keyword evidence="1" id="KW-1133">Transmembrane helix</keyword>
<comment type="caution">
    <text evidence="2">The sequence shown here is derived from an EMBL/GenBank/DDBJ whole genome shotgun (WGS) entry which is preliminary data.</text>
</comment>
<protein>
    <submittedName>
        <fullName evidence="2">Uncharacterized protein</fullName>
    </submittedName>
</protein>
<feature type="non-terminal residue" evidence="2">
    <location>
        <position position="1"/>
    </location>
</feature>